<evidence type="ECO:0000313" key="6">
    <source>
        <dbReference type="Proteomes" id="UP000324517"/>
    </source>
</evidence>
<dbReference type="AlphaFoldDB" id="A0A5D4THG2"/>
<dbReference type="Gene3D" id="2.10.109.10">
    <property type="entry name" value="Umud Fragment, subunit A"/>
    <property type="match status" value="1"/>
</dbReference>
<dbReference type="InterPro" id="IPR036286">
    <property type="entry name" value="LexA/Signal_pep-like_sf"/>
</dbReference>
<dbReference type="GO" id="GO:0005886">
    <property type="term" value="C:plasma membrane"/>
    <property type="evidence" value="ECO:0007669"/>
    <property type="project" value="UniProtKB-SubCell"/>
</dbReference>
<keyword evidence="3" id="KW-0472">Membrane</keyword>
<organism evidence="5 6">
    <name type="scientific">Sutcliffiella horikoshii</name>
    <dbReference type="NCBI Taxonomy" id="79883"/>
    <lineage>
        <taxon>Bacteria</taxon>
        <taxon>Bacillati</taxon>
        <taxon>Bacillota</taxon>
        <taxon>Bacilli</taxon>
        <taxon>Bacillales</taxon>
        <taxon>Bacillaceae</taxon>
        <taxon>Sutcliffiella</taxon>
    </lineage>
</organism>
<dbReference type="PANTHER" id="PTHR43390">
    <property type="entry name" value="SIGNAL PEPTIDASE I"/>
    <property type="match status" value="1"/>
</dbReference>
<comment type="caution">
    <text evidence="5">The sequence shown here is derived from an EMBL/GenBank/DDBJ whole genome shotgun (WGS) entry which is preliminary data.</text>
</comment>
<comment type="similarity">
    <text evidence="2 3">Belongs to the peptidase S26 family.</text>
</comment>
<name>A0A5D4THG2_9BACI</name>
<accession>A0A5D4THG2</accession>
<dbReference type="InterPro" id="IPR000223">
    <property type="entry name" value="Pept_S26A_signal_pept_1"/>
</dbReference>
<comment type="subcellular location">
    <subcellularLocation>
        <location evidence="1">Cell membrane</location>
        <topology evidence="1">Single-pass type II membrane protein</topology>
    </subcellularLocation>
    <subcellularLocation>
        <location evidence="3">Membrane</location>
        <topology evidence="3">Single-pass type II membrane protein</topology>
    </subcellularLocation>
</comment>
<comment type="catalytic activity">
    <reaction evidence="3">
        <text>Cleavage of hydrophobic, N-terminal signal or leader sequences from secreted and periplasmic proteins.</text>
        <dbReference type="EC" id="3.4.21.89"/>
    </reaction>
</comment>
<dbReference type="Pfam" id="PF10502">
    <property type="entry name" value="Peptidase_S26"/>
    <property type="match status" value="1"/>
</dbReference>
<keyword evidence="3" id="KW-0812">Transmembrane</keyword>
<dbReference type="PANTHER" id="PTHR43390:SF1">
    <property type="entry name" value="CHLOROPLAST PROCESSING PEPTIDASE"/>
    <property type="match status" value="1"/>
</dbReference>
<dbReference type="NCBIfam" id="TIGR02227">
    <property type="entry name" value="sigpep_I_bact"/>
    <property type="match status" value="1"/>
</dbReference>
<protein>
    <recommendedName>
        <fullName evidence="3">Signal peptidase I</fullName>
        <ecNumber evidence="3">3.4.21.89</ecNumber>
    </recommendedName>
</protein>
<reference evidence="5 6" key="1">
    <citation type="submission" date="2019-08" db="EMBL/GenBank/DDBJ databases">
        <title>Bacillus genomes from the desert of Cuatro Cienegas, Coahuila.</title>
        <authorList>
            <person name="Olmedo-Alvarez G."/>
        </authorList>
    </citation>
    <scope>NUCLEOTIDE SEQUENCE [LARGE SCALE GENOMIC DNA]</scope>
    <source>
        <strain evidence="5 6">CH98b_3T</strain>
    </source>
</reference>
<evidence type="ECO:0000313" key="5">
    <source>
        <dbReference type="EMBL" id="TYS74241.1"/>
    </source>
</evidence>
<dbReference type="GO" id="GO:0009003">
    <property type="term" value="F:signal peptidase activity"/>
    <property type="evidence" value="ECO:0007669"/>
    <property type="project" value="UniProtKB-EC"/>
</dbReference>
<dbReference type="Proteomes" id="UP000324517">
    <property type="component" value="Unassembled WGS sequence"/>
</dbReference>
<sequence length="259" mass="30296">MEVGIMIEQELKQLRKKMETTVFQYAAFSEERKQSVFKNIKKNPSKKKPDFLSMGLAMSLSISLLLVILIFMPLFEPTSSVLTDLITSPDIERVVYEDDMILYEWRSDSMDRGDHHFYKDLLVIDPDFYEENSVNRGDVVYYTYPEEMKNDSSMVDKYNEPKSISRIVGLPGETIYLKDAQVYIDDKKLDAFYGRGLDNVYNRPLFDDSKEFDTEKYTIPEGHVFLLGDAWWRSFDSRNFGAVPIENINGKVLGYRKWK</sequence>
<dbReference type="SUPFAM" id="SSF51306">
    <property type="entry name" value="LexA/Signal peptidase"/>
    <property type="match status" value="1"/>
</dbReference>
<feature type="transmembrane region" description="Helical" evidence="3">
    <location>
        <begin position="51"/>
        <end position="75"/>
    </location>
</feature>
<keyword evidence="3" id="KW-0645">Protease</keyword>
<dbReference type="OrthoDB" id="2427065at2"/>
<proteinExistence type="inferred from homology"/>
<dbReference type="GO" id="GO:0006465">
    <property type="term" value="P:signal peptide processing"/>
    <property type="evidence" value="ECO:0007669"/>
    <property type="project" value="InterPro"/>
</dbReference>
<dbReference type="EMBL" id="VTET01000001">
    <property type="protein sequence ID" value="TYS74241.1"/>
    <property type="molecule type" value="Genomic_DNA"/>
</dbReference>
<dbReference type="InterPro" id="IPR019533">
    <property type="entry name" value="Peptidase_S26"/>
</dbReference>
<gene>
    <name evidence="5" type="primary">lepB</name>
    <name evidence="5" type="ORF">FZC75_00605</name>
</gene>
<keyword evidence="3" id="KW-1133">Transmembrane helix</keyword>
<evidence type="ECO:0000256" key="3">
    <source>
        <dbReference type="RuleBase" id="RU362042"/>
    </source>
</evidence>
<dbReference type="CDD" id="cd06530">
    <property type="entry name" value="S26_SPase_I"/>
    <property type="match status" value="1"/>
</dbReference>
<evidence type="ECO:0000259" key="4">
    <source>
        <dbReference type="Pfam" id="PF10502"/>
    </source>
</evidence>
<dbReference type="EC" id="3.4.21.89" evidence="3"/>
<evidence type="ECO:0000256" key="1">
    <source>
        <dbReference type="ARBA" id="ARBA00004401"/>
    </source>
</evidence>
<evidence type="ECO:0000256" key="2">
    <source>
        <dbReference type="ARBA" id="ARBA00009370"/>
    </source>
</evidence>
<keyword evidence="3 5" id="KW-0378">Hydrolase</keyword>
<dbReference type="GO" id="GO:0004252">
    <property type="term" value="F:serine-type endopeptidase activity"/>
    <property type="evidence" value="ECO:0007669"/>
    <property type="project" value="InterPro"/>
</dbReference>
<dbReference type="PRINTS" id="PR00727">
    <property type="entry name" value="LEADERPTASE"/>
</dbReference>
<feature type="domain" description="Peptidase S26" evidence="4">
    <location>
        <begin position="119"/>
        <end position="252"/>
    </location>
</feature>